<accession>A0A022R6K5</accession>
<dbReference type="InterPro" id="IPR015824">
    <property type="entry name" value="Phosphoglycerate_kinase_N"/>
</dbReference>
<comment type="cofactor">
    <cofactor evidence="2">
        <name>Mg(2+)</name>
        <dbReference type="ChEBI" id="CHEBI:18420"/>
    </cofactor>
</comment>
<keyword evidence="9 12" id="KW-0418">Kinase</keyword>
<dbReference type="FunFam" id="3.40.50.150:FF:000194">
    <property type="entry name" value="Phosphoglycerate kinase"/>
    <property type="match status" value="1"/>
</dbReference>
<evidence type="ECO:0000256" key="7">
    <source>
        <dbReference type="ARBA" id="ARBA00022694"/>
    </source>
</evidence>
<evidence type="ECO:0000256" key="2">
    <source>
        <dbReference type="ARBA" id="ARBA00001946"/>
    </source>
</evidence>
<evidence type="ECO:0000313" key="15">
    <source>
        <dbReference type="Proteomes" id="UP000030748"/>
    </source>
</evidence>
<dbReference type="AlphaFoldDB" id="A0A022R6K5"/>
<keyword evidence="10" id="KW-0067">ATP-binding</keyword>
<dbReference type="SUPFAM" id="SSF53748">
    <property type="entry name" value="Phosphoglycerate kinase"/>
    <property type="match status" value="1"/>
</dbReference>
<dbReference type="EMBL" id="KI630683">
    <property type="protein sequence ID" value="EYU34490.1"/>
    <property type="molecule type" value="Genomic_DNA"/>
</dbReference>
<evidence type="ECO:0000256" key="5">
    <source>
        <dbReference type="ARBA" id="ARBA00022679"/>
    </source>
</evidence>
<comment type="similarity">
    <text evidence="3 12">Belongs to the phosphoglycerate kinase family.</text>
</comment>
<keyword evidence="7" id="KW-0819">tRNA processing</keyword>
<proteinExistence type="inferred from homology"/>
<keyword evidence="5 12" id="KW-0808">Transferase</keyword>
<dbReference type="GO" id="GO:0008176">
    <property type="term" value="F:tRNA (guanine(46)-N7)-methyltransferase activity"/>
    <property type="evidence" value="ECO:0007669"/>
    <property type="project" value="UniProtKB-EC"/>
</dbReference>
<evidence type="ECO:0000256" key="12">
    <source>
        <dbReference type="RuleBase" id="RU000532"/>
    </source>
</evidence>
<dbReference type="InterPro" id="IPR003358">
    <property type="entry name" value="tRNA_(Gua-N-7)_MeTrfase_Trmb"/>
</dbReference>
<evidence type="ECO:0000256" key="10">
    <source>
        <dbReference type="ARBA" id="ARBA00022840"/>
    </source>
</evidence>
<gene>
    <name evidence="14" type="ORF">MIMGU_mgv1a002752mg</name>
</gene>
<dbReference type="Pfam" id="PF00162">
    <property type="entry name" value="PGK"/>
    <property type="match status" value="1"/>
</dbReference>
<dbReference type="InterPro" id="IPR036043">
    <property type="entry name" value="Phosphoglycerate_kinase_sf"/>
</dbReference>
<evidence type="ECO:0000256" key="3">
    <source>
        <dbReference type="ARBA" id="ARBA00008982"/>
    </source>
</evidence>
<dbReference type="InterPro" id="IPR029063">
    <property type="entry name" value="SAM-dependent_MTases_sf"/>
</dbReference>
<keyword evidence="15" id="KW-1185">Reference proteome</keyword>
<evidence type="ECO:0000256" key="4">
    <source>
        <dbReference type="ARBA" id="ARBA00022603"/>
    </source>
</evidence>
<keyword evidence="8" id="KW-0547">Nucleotide-binding</keyword>
<dbReference type="GO" id="GO:0043531">
    <property type="term" value="F:ADP binding"/>
    <property type="evidence" value="ECO:0000318"/>
    <property type="project" value="GO_Central"/>
</dbReference>
<dbReference type="PANTHER" id="PTHR11406">
    <property type="entry name" value="PHOSPHOGLYCERATE KINASE"/>
    <property type="match status" value="1"/>
</dbReference>
<dbReference type="PROSITE" id="PS51625">
    <property type="entry name" value="SAM_MT_TRMB"/>
    <property type="match status" value="1"/>
</dbReference>
<dbReference type="PANTHER" id="PTHR11406:SF32">
    <property type="entry name" value="PHOSPHOGLYCERATE KINASE"/>
    <property type="match status" value="1"/>
</dbReference>
<evidence type="ECO:0000256" key="9">
    <source>
        <dbReference type="ARBA" id="ARBA00022777"/>
    </source>
</evidence>
<dbReference type="Pfam" id="PF02390">
    <property type="entry name" value="Methyltransf_4"/>
    <property type="match status" value="1"/>
</dbReference>
<dbReference type="Gene3D" id="3.40.50.150">
    <property type="entry name" value="Vaccinia Virus protein VP39"/>
    <property type="match status" value="1"/>
</dbReference>
<evidence type="ECO:0000256" key="11">
    <source>
        <dbReference type="ARBA" id="ARBA00022842"/>
    </source>
</evidence>
<evidence type="ECO:0000256" key="8">
    <source>
        <dbReference type="ARBA" id="ARBA00022741"/>
    </source>
</evidence>
<keyword evidence="4" id="KW-0489">Methyltransferase</keyword>
<dbReference type="InterPro" id="IPR001576">
    <property type="entry name" value="Phosphoglycerate_kinase"/>
</dbReference>
<dbReference type="GO" id="GO:0005829">
    <property type="term" value="C:cytosol"/>
    <property type="evidence" value="ECO:0000318"/>
    <property type="project" value="GO_Central"/>
</dbReference>
<dbReference type="EC" id="2.7.2.3" evidence="12"/>
<keyword evidence="11" id="KW-0460">Magnesium</keyword>
<dbReference type="GO" id="GO:0004618">
    <property type="term" value="F:phosphoglycerate kinase activity"/>
    <property type="evidence" value="ECO:0000318"/>
    <property type="project" value="GO_Central"/>
</dbReference>
<evidence type="ECO:0000256" key="6">
    <source>
        <dbReference type="ARBA" id="ARBA00022691"/>
    </source>
</evidence>
<dbReference type="SUPFAM" id="SSF53335">
    <property type="entry name" value="S-adenosyl-L-methionine-dependent methyltransferases"/>
    <property type="match status" value="1"/>
</dbReference>
<evidence type="ECO:0000256" key="1">
    <source>
        <dbReference type="ARBA" id="ARBA00000142"/>
    </source>
</evidence>
<dbReference type="eggNOG" id="KOG1367">
    <property type="taxonomic scope" value="Eukaryota"/>
</dbReference>
<organism evidence="14 15">
    <name type="scientific">Erythranthe guttata</name>
    <name type="common">Yellow monkey flower</name>
    <name type="synonym">Mimulus guttatus</name>
    <dbReference type="NCBI Taxonomy" id="4155"/>
    <lineage>
        <taxon>Eukaryota</taxon>
        <taxon>Viridiplantae</taxon>
        <taxon>Streptophyta</taxon>
        <taxon>Embryophyta</taxon>
        <taxon>Tracheophyta</taxon>
        <taxon>Spermatophyta</taxon>
        <taxon>Magnoliopsida</taxon>
        <taxon>eudicotyledons</taxon>
        <taxon>Gunneridae</taxon>
        <taxon>Pentapetalae</taxon>
        <taxon>asterids</taxon>
        <taxon>lamiids</taxon>
        <taxon>Lamiales</taxon>
        <taxon>Phrymaceae</taxon>
        <taxon>Erythranthe</taxon>
    </lineage>
</organism>
<dbReference type="eggNOG" id="KOG3115">
    <property type="taxonomic scope" value="Eukaryota"/>
</dbReference>
<dbReference type="GO" id="GO:0005524">
    <property type="term" value="F:ATP binding"/>
    <property type="evidence" value="ECO:0000318"/>
    <property type="project" value="GO_Central"/>
</dbReference>
<evidence type="ECO:0000313" key="14">
    <source>
        <dbReference type="EMBL" id="EYU34490.1"/>
    </source>
</evidence>
<dbReference type="GO" id="GO:0006094">
    <property type="term" value="P:gluconeogenesis"/>
    <property type="evidence" value="ECO:0000318"/>
    <property type="project" value="GO_Central"/>
</dbReference>
<comment type="catalytic activity">
    <reaction evidence="1">
        <text>guanosine(46) in tRNA + S-adenosyl-L-methionine = N(7)-methylguanosine(46) in tRNA + S-adenosyl-L-homocysteine</text>
        <dbReference type="Rhea" id="RHEA:42708"/>
        <dbReference type="Rhea" id="RHEA-COMP:10188"/>
        <dbReference type="Rhea" id="RHEA-COMP:10189"/>
        <dbReference type="ChEBI" id="CHEBI:57856"/>
        <dbReference type="ChEBI" id="CHEBI:59789"/>
        <dbReference type="ChEBI" id="CHEBI:74269"/>
        <dbReference type="ChEBI" id="CHEBI:74480"/>
        <dbReference type="EC" id="2.1.1.33"/>
    </reaction>
</comment>
<dbReference type="GO" id="GO:0006096">
    <property type="term" value="P:glycolytic process"/>
    <property type="evidence" value="ECO:0000318"/>
    <property type="project" value="GO_Central"/>
</dbReference>
<keyword evidence="6" id="KW-0949">S-adenosyl-L-methionine</keyword>
<dbReference type="Proteomes" id="UP000030748">
    <property type="component" value="Unassembled WGS sequence"/>
</dbReference>
<comment type="subunit">
    <text evidence="13">Monomer.</text>
</comment>
<reference evidence="14 15" key="1">
    <citation type="journal article" date="2013" name="Proc. Natl. Acad. Sci. U.S.A.">
        <title>Fine-scale variation in meiotic recombination in Mimulus inferred from population shotgun sequencing.</title>
        <authorList>
            <person name="Hellsten U."/>
            <person name="Wright K.M."/>
            <person name="Jenkins J."/>
            <person name="Shu S."/>
            <person name="Yuan Y."/>
            <person name="Wessler S.R."/>
            <person name="Schmutz J."/>
            <person name="Willis J.H."/>
            <person name="Rokhsar D.S."/>
        </authorList>
    </citation>
    <scope>NUCLEOTIDE SEQUENCE [LARGE SCALE GENOMIC DNA]</scope>
    <source>
        <strain evidence="15">cv. DUN x IM62</strain>
    </source>
</reference>
<dbReference type="PRINTS" id="PR00477">
    <property type="entry name" value="PHGLYCKINASE"/>
</dbReference>
<evidence type="ECO:0000256" key="13">
    <source>
        <dbReference type="RuleBase" id="RU000696"/>
    </source>
</evidence>
<dbReference type="STRING" id="4155.A0A022R6K5"/>
<protein>
    <recommendedName>
        <fullName evidence="12">Phosphoglycerate kinase</fullName>
        <ecNumber evidence="12">2.7.2.3</ecNumber>
    </recommendedName>
</protein>
<sequence length="641" mass="70738">MAAAMGWVIGGGLLGKDGGEDESGGGCWAVEQVVVESGLVKKMHDPVCDGGQFTAFPHIQSLRNFPKEELFGKVVLVRFDAVILLHGNLSPPANAFSTIKYLYEAGAKVILVGSWNENTGSNESVAGFLSSNLGIQVVPVHSDVENRKKASSILLLENLFGFKEERANCSKFAKELAYGVDIIVNDAFSESHKVLASTVGIARFSYAYIAGFYFEECLYKLKKITGTTEKPYFAIIGGGNFADKADALRFLVSKCDGVIFVGKMAFQIIHALGVHVPMKLLELGALKEAVSIVEYAKSRNIPLVFPKDVWCIEDHVPKKMEVFSVNSILEGWQPVDIGPRSLEEMILLISGCKKIMWIGPLRFSSSKQDKGATFKLAEAVGTLSSCTTTYVGKMEFEKLQGKSTFFSNDNVLTSASVVWEVLKGRNLPGLVALDRAYPFTVDWGVSYSDPMRPLVVDIGSGNGLLLFGMARTRKDMNFLGLKMNANLVDRCLDDVRQLGICNVHFITTNATSTFRSIVSSYPGELVLVSIQCPNPDFNKPENRWRMLQRSLVEAITNMLIFGGQVFLQSDIKAVAVRMKNEFIEYGKGKLVISEHSHDVENNNNNTEWLNENPFGVPSDWENHVLDRGNPMYRLLLTKVES</sequence>
<comment type="catalytic activity">
    <reaction evidence="12">
        <text>(2R)-3-phosphoglycerate + ATP = (2R)-3-phospho-glyceroyl phosphate + ADP</text>
        <dbReference type="Rhea" id="RHEA:14801"/>
        <dbReference type="ChEBI" id="CHEBI:30616"/>
        <dbReference type="ChEBI" id="CHEBI:57604"/>
        <dbReference type="ChEBI" id="CHEBI:58272"/>
        <dbReference type="ChEBI" id="CHEBI:456216"/>
        <dbReference type="EC" id="2.7.2.3"/>
    </reaction>
</comment>
<name>A0A022R6K5_ERYGU</name>
<dbReference type="Gene3D" id="3.40.50.1260">
    <property type="entry name" value="Phosphoglycerate kinase, N-terminal domain"/>
    <property type="match status" value="2"/>
</dbReference>